<gene>
    <name evidence="3" type="ORF">ANCDUO_19004</name>
</gene>
<protein>
    <recommendedName>
        <fullName evidence="2">Transposable element Tc3 transposase-like DNA-binding HTH domain-containing protein</fullName>
    </recommendedName>
</protein>
<feature type="compositionally biased region" description="Low complexity" evidence="1">
    <location>
        <begin position="180"/>
        <end position="193"/>
    </location>
</feature>
<dbReference type="Gene3D" id="1.10.10.60">
    <property type="entry name" value="Homeodomain-like"/>
    <property type="match status" value="1"/>
</dbReference>
<dbReference type="Proteomes" id="UP000054047">
    <property type="component" value="Unassembled WGS sequence"/>
</dbReference>
<dbReference type="InterPro" id="IPR036388">
    <property type="entry name" value="WH-like_DNA-bd_sf"/>
</dbReference>
<proteinExistence type="predicted"/>
<dbReference type="AlphaFoldDB" id="A0A0C2FWA1"/>
<feature type="compositionally biased region" description="Polar residues" evidence="1">
    <location>
        <begin position="163"/>
        <end position="176"/>
    </location>
</feature>
<sequence>MKVDESLPPQHGCSRVATSELHIFQTIPRGTSPSTEKKAQIRLLKDAGLSGRAIGMKTGRTRCLVPTYLQNFNGFNKKKDTRSRVFSLFMTRGRSARKVFNSNSSLNQIRAELKLSVLDTTVSRGLHRNGNVAREFTKKASRLPFLQKRLSKNSLTEHDNKLQHGSGNLLSQSSKNEALRNASRSSSQMSRTSIWMDMKP</sequence>
<accession>A0A0C2FWA1</accession>
<feature type="domain" description="Transposable element Tc3 transposase-like DNA-binding HTH" evidence="2">
    <location>
        <begin position="97"/>
        <end position="128"/>
    </location>
</feature>
<evidence type="ECO:0000259" key="2">
    <source>
        <dbReference type="Pfam" id="PF21517"/>
    </source>
</evidence>
<dbReference type="OrthoDB" id="5823189at2759"/>
<dbReference type="InterPro" id="IPR048703">
    <property type="entry name" value="Tnp_Tc3-like_HTH"/>
</dbReference>
<evidence type="ECO:0000313" key="4">
    <source>
        <dbReference type="Proteomes" id="UP000054047"/>
    </source>
</evidence>
<dbReference type="Pfam" id="PF21517">
    <property type="entry name" value="HTH_Tnp_Tc3_2_like"/>
    <property type="match status" value="1"/>
</dbReference>
<evidence type="ECO:0000313" key="3">
    <source>
        <dbReference type="EMBL" id="KIH50914.1"/>
    </source>
</evidence>
<organism evidence="3 4">
    <name type="scientific">Ancylostoma duodenale</name>
    <dbReference type="NCBI Taxonomy" id="51022"/>
    <lineage>
        <taxon>Eukaryota</taxon>
        <taxon>Metazoa</taxon>
        <taxon>Ecdysozoa</taxon>
        <taxon>Nematoda</taxon>
        <taxon>Chromadorea</taxon>
        <taxon>Rhabditida</taxon>
        <taxon>Rhabditina</taxon>
        <taxon>Rhabditomorpha</taxon>
        <taxon>Strongyloidea</taxon>
        <taxon>Ancylostomatidae</taxon>
        <taxon>Ancylostomatinae</taxon>
        <taxon>Ancylostoma</taxon>
    </lineage>
</organism>
<name>A0A0C2FWA1_9BILA</name>
<dbReference type="Gene3D" id="1.10.10.10">
    <property type="entry name" value="Winged helix-like DNA-binding domain superfamily/Winged helix DNA-binding domain"/>
    <property type="match status" value="1"/>
</dbReference>
<reference evidence="3 4" key="1">
    <citation type="submission" date="2013-12" db="EMBL/GenBank/DDBJ databases">
        <title>Draft genome of the parsitic nematode Ancylostoma duodenale.</title>
        <authorList>
            <person name="Mitreva M."/>
        </authorList>
    </citation>
    <scope>NUCLEOTIDE SEQUENCE [LARGE SCALE GENOMIC DNA]</scope>
    <source>
        <strain evidence="3 4">Zhejiang</strain>
    </source>
</reference>
<evidence type="ECO:0000256" key="1">
    <source>
        <dbReference type="SAM" id="MobiDB-lite"/>
    </source>
</evidence>
<feature type="region of interest" description="Disordered" evidence="1">
    <location>
        <begin position="152"/>
        <end position="200"/>
    </location>
</feature>
<keyword evidence="4" id="KW-1185">Reference proteome</keyword>
<dbReference type="EMBL" id="KN748219">
    <property type="protein sequence ID" value="KIH50914.1"/>
    <property type="molecule type" value="Genomic_DNA"/>
</dbReference>